<keyword evidence="2" id="KW-0472">Membrane</keyword>
<dbReference type="Gene3D" id="1.10.510.10">
    <property type="entry name" value="Transferase(Phosphotransferase) domain 1"/>
    <property type="match status" value="1"/>
</dbReference>
<dbReference type="GO" id="GO:0005524">
    <property type="term" value="F:ATP binding"/>
    <property type="evidence" value="ECO:0007669"/>
    <property type="project" value="InterPro"/>
</dbReference>
<evidence type="ECO:0000313" key="3">
    <source>
        <dbReference type="EMBL" id="CAH1783662.1"/>
    </source>
</evidence>
<dbReference type="OrthoDB" id="10045021at2759"/>
<dbReference type="PROSITE" id="PS51082">
    <property type="entry name" value="WH2"/>
    <property type="match status" value="1"/>
</dbReference>
<dbReference type="InterPro" id="IPR003124">
    <property type="entry name" value="WH2_dom"/>
</dbReference>
<evidence type="ECO:0000256" key="2">
    <source>
        <dbReference type="SAM" id="Phobius"/>
    </source>
</evidence>
<dbReference type="InterPro" id="IPR011009">
    <property type="entry name" value="Kinase-like_dom_sf"/>
</dbReference>
<keyword evidence="4" id="KW-1185">Reference proteome</keyword>
<dbReference type="GO" id="GO:0004672">
    <property type="term" value="F:protein kinase activity"/>
    <property type="evidence" value="ECO:0007669"/>
    <property type="project" value="InterPro"/>
</dbReference>
<dbReference type="SUPFAM" id="SSF56112">
    <property type="entry name" value="Protein kinase-like (PK-like)"/>
    <property type="match status" value="1"/>
</dbReference>
<evidence type="ECO:0000313" key="4">
    <source>
        <dbReference type="Proteomes" id="UP000749559"/>
    </source>
</evidence>
<accession>A0A8J1XF70</accession>
<feature type="compositionally biased region" description="Polar residues" evidence="1">
    <location>
        <begin position="474"/>
        <end position="486"/>
    </location>
</feature>
<proteinExistence type="predicted"/>
<name>A0A8J1XF70_OWEFU</name>
<keyword evidence="2" id="KW-0812">Transmembrane</keyword>
<dbReference type="AlphaFoldDB" id="A0A8J1XF70"/>
<feature type="compositionally biased region" description="Pro residues" evidence="1">
    <location>
        <begin position="417"/>
        <end position="436"/>
    </location>
</feature>
<dbReference type="InterPro" id="IPR000719">
    <property type="entry name" value="Prot_kinase_dom"/>
</dbReference>
<protein>
    <submittedName>
        <fullName evidence="3">Uncharacterized protein</fullName>
    </submittedName>
</protein>
<dbReference type="SMART" id="SM00220">
    <property type="entry name" value="S_TKc"/>
    <property type="match status" value="1"/>
</dbReference>
<dbReference type="Pfam" id="PF02205">
    <property type="entry name" value="WH2"/>
    <property type="match status" value="1"/>
</dbReference>
<feature type="compositionally biased region" description="Basic residues" evidence="1">
    <location>
        <begin position="371"/>
        <end position="384"/>
    </location>
</feature>
<evidence type="ECO:0000256" key="1">
    <source>
        <dbReference type="SAM" id="MobiDB-lite"/>
    </source>
</evidence>
<organism evidence="3 4">
    <name type="scientific">Owenia fusiformis</name>
    <name type="common">Polychaete worm</name>
    <dbReference type="NCBI Taxonomy" id="6347"/>
    <lineage>
        <taxon>Eukaryota</taxon>
        <taxon>Metazoa</taxon>
        <taxon>Spiralia</taxon>
        <taxon>Lophotrochozoa</taxon>
        <taxon>Annelida</taxon>
        <taxon>Polychaeta</taxon>
        <taxon>Sedentaria</taxon>
        <taxon>Canalipalpata</taxon>
        <taxon>Sabellida</taxon>
        <taxon>Oweniida</taxon>
        <taxon>Oweniidae</taxon>
        <taxon>Owenia</taxon>
    </lineage>
</organism>
<feature type="transmembrane region" description="Helical" evidence="2">
    <location>
        <begin position="12"/>
        <end position="34"/>
    </location>
</feature>
<dbReference type="GO" id="GO:0003779">
    <property type="term" value="F:actin binding"/>
    <property type="evidence" value="ECO:0007669"/>
    <property type="project" value="InterPro"/>
</dbReference>
<sequence>MADTFLSFIQENYWIIIIFIIVILLLVASVVYAVCKCSCRFQNYRRYDYTALEEDLALPEKMEMEKRMKREAIRETALITCQFYLRSSGIYTMMDHLNEMGSRVNKTWFLVKHIKTKRDYLLTLVPRSPQMVVPFTKLTLETINGIFSSIQHPYIYPIHQVDFVEEQDLIGVVQPLNAKGSLKDLIYQARCMDCWGEKYNCRSKCLPIEQVRLFGRQILEALMYLEDKGLRPFCHLHSGNVMVVNNICKLTGFENNFFGFTSRASTLIRRRIKDNKNSIDTMCFGHLLFEMCSGYELDTAEPDTKHLISLGNSPALEVLDYIFARENDGYPSIKDISKHSFFKDVRCKELQSFYPPVVKLNSNMKNLLKAVRKGKKDRKLSRSKSHIEREQGNRRRSRTKESITPPPPTASTSKKSPLPPAPPMPPAAPSLPPPTMPLKSENKNYAPNKALVSSGNGSSRSALLGDIRMGRQLKSVTTNDRSNPRV</sequence>
<dbReference type="EMBL" id="CAIIXF020000005">
    <property type="protein sequence ID" value="CAH1783662.1"/>
    <property type="molecule type" value="Genomic_DNA"/>
</dbReference>
<comment type="caution">
    <text evidence="3">The sequence shown here is derived from an EMBL/GenBank/DDBJ whole genome shotgun (WGS) entry which is preliminary data.</text>
</comment>
<gene>
    <name evidence="3" type="ORF">OFUS_LOCUS9983</name>
</gene>
<reference evidence="3" key="1">
    <citation type="submission" date="2022-03" db="EMBL/GenBank/DDBJ databases">
        <authorList>
            <person name="Martin C."/>
        </authorList>
    </citation>
    <scope>NUCLEOTIDE SEQUENCE</scope>
</reference>
<feature type="compositionally biased region" description="Polar residues" evidence="1">
    <location>
        <begin position="451"/>
        <end position="461"/>
    </location>
</feature>
<dbReference type="Proteomes" id="UP000749559">
    <property type="component" value="Unassembled WGS sequence"/>
</dbReference>
<keyword evidence="2" id="KW-1133">Transmembrane helix</keyword>
<feature type="region of interest" description="Disordered" evidence="1">
    <location>
        <begin position="371"/>
        <end position="486"/>
    </location>
</feature>